<feature type="transmembrane region" description="Helical" evidence="1">
    <location>
        <begin position="46"/>
        <end position="67"/>
    </location>
</feature>
<evidence type="ECO:0000313" key="2">
    <source>
        <dbReference type="EMBL" id="RTR29546.1"/>
    </source>
</evidence>
<dbReference type="GO" id="GO:0016020">
    <property type="term" value="C:membrane"/>
    <property type="evidence" value="ECO:0007669"/>
    <property type="project" value="InterPro"/>
</dbReference>
<feature type="transmembrane region" description="Helical" evidence="1">
    <location>
        <begin position="79"/>
        <end position="99"/>
    </location>
</feature>
<feature type="transmembrane region" description="Helical" evidence="1">
    <location>
        <begin position="377"/>
        <end position="401"/>
    </location>
</feature>
<feature type="transmembrane region" description="Helical" evidence="1">
    <location>
        <begin position="309"/>
        <end position="328"/>
    </location>
</feature>
<keyword evidence="3" id="KW-1185">Reference proteome</keyword>
<accession>A0A431W282</accession>
<proteinExistence type="predicted"/>
<feature type="transmembrane region" description="Helical" evidence="1">
    <location>
        <begin position="212"/>
        <end position="231"/>
    </location>
</feature>
<dbReference type="Pfam" id="PF05975">
    <property type="entry name" value="EcsB"/>
    <property type="match status" value="1"/>
</dbReference>
<dbReference type="InterPro" id="IPR010288">
    <property type="entry name" value="EcsB_ABC"/>
</dbReference>
<comment type="caution">
    <text evidence="2">The sequence shown here is derived from an EMBL/GenBank/DDBJ whole genome shotgun (WGS) entry which is preliminary data.</text>
</comment>
<keyword evidence="1" id="KW-0812">Transmembrane</keyword>
<keyword evidence="1" id="KW-0472">Membrane</keyword>
<name>A0A431W282_9BACI</name>
<feature type="transmembrane region" description="Helical" evidence="1">
    <location>
        <begin position="334"/>
        <end position="356"/>
    </location>
</feature>
<gene>
    <name evidence="2" type="ORF">EKG37_14725</name>
</gene>
<protein>
    <submittedName>
        <fullName evidence="2">Uncharacterized protein</fullName>
    </submittedName>
</protein>
<keyword evidence="1" id="KW-1133">Transmembrane helix</keyword>
<feature type="transmembrane region" description="Helical" evidence="1">
    <location>
        <begin position="155"/>
        <end position="174"/>
    </location>
</feature>
<feature type="transmembrane region" description="Helical" evidence="1">
    <location>
        <begin position="186"/>
        <end position="206"/>
    </location>
</feature>
<feature type="transmembrane region" description="Helical" evidence="1">
    <location>
        <begin position="120"/>
        <end position="143"/>
    </location>
</feature>
<organism evidence="2 3">
    <name type="scientific">Bacillus yapensis</name>
    <dbReference type="NCBI Taxonomy" id="2492960"/>
    <lineage>
        <taxon>Bacteria</taxon>
        <taxon>Bacillati</taxon>
        <taxon>Bacillota</taxon>
        <taxon>Bacilli</taxon>
        <taxon>Bacillales</taxon>
        <taxon>Bacillaceae</taxon>
        <taxon>Bacillus</taxon>
    </lineage>
</organism>
<sequence length="409" mass="48487">MHRYSTVSTIFLRGRKMTSFQLFRRRLTQDWLYQLRTFRSIADWTIWLYMIIPTIVISIFIYRSWWIDGAPTWMEWMPASIFFLLGYFFSWTGAYRFYTDEADMVFLIKKDSLFIGLRKWGFFFSLIFQAVNTLVVVIALLPFLIQHFQLTWEHAIYYFVFLLAMKYFVMYLKFHLKKIQSKMKRIILTVLAFLLLSWCAQAISIHWTSGNFWIVLCIAVIVGFVGTLLYYPIVKKKSLFNIELAIEQAEKLKLVSAIHQMSFDIEKTKVYSRKKPWLFRNSKRIFKKRTARSGFLELFIKVFIRNSSYILTYLQICSATVAALIIIPPIWMKVIIFIGFLLMMWIWLGITWERVVLSHPFTKKYQGYDAYFSARNWAVGVLFICAILVVGLLAGSGYFLVNQISFPQV</sequence>
<dbReference type="OrthoDB" id="2448479at2"/>
<evidence type="ECO:0000313" key="3">
    <source>
        <dbReference type="Proteomes" id="UP000271374"/>
    </source>
</evidence>
<reference evidence="2 3" key="1">
    <citation type="submission" date="2018-12" db="EMBL/GenBank/DDBJ databases">
        <title>Bacillus yapensis draft genome sequence.</title>
        <authorList>
            <person name="Yu L."/>
            <person name="Xu X."/>
            <person name="Tang X."/>
        </authorList>
    </citation>
    <scope>NUCLEOTIDE SEQUENCE [LARGE SCALE GENOMIC DNA]</scope>
    <source>
        <strain evidence="2 3">XXST-01</strain>
    </source>
</reference>
<dbReference type="EMBL" id="RXNT01000012">
    <property type="protein sequence ID" value="RTR29546.1"/>
    <property type="molecule type" value="Genomic_DNA"/>
</dbReference>
<evidence type="ECO:0000256" key="1">
    <source>
        <dbReference type="SAM" id="Phobius"/>
    </source>
</evidence>
<dbReference type="AlphaFoldDB" id="A0A431W282"/>
<dbReference type="Proteomes" id="UP000271374">
    <property type="component" value="Unassembled WGS sequence"/>
</dbReference>